<feature type="domain" description="DUF5723" evidence="2">
    <location>
        <begin position="41"/>
        <end position="436"/>
    </location>
</feature>
<gene>
    <name evidence="3" type="ORF">LX66_3273</name>
</gene>
<dbReference type="RefSeq" id="WP_145715307.1">
    <property type="nucleotide sequence ID" value="NZ_BAAAFY010000001.1"/>
</dbReference>
<reference evidence="3 4" key="1">
    <citation type="journal article" date="2013" name="Stand. Genomic Sci.">
        <title>Genomic Encyclopedia of Type Strains, Phase I: The one thousand microbial genomes (KMG-I) project.</title>
        <authorList>
            <person name="Kyrpides N.C."/>
            <person name="Woyke T."/>
            <person name="Eisen J.A."/>
            <person name="Garrity G."/>
            <person name="Lilburn T.G."/>
            <person name="Beck B.J."/>
            <person name="Whitman W.B."/>
            <person name="Hugenholtz P."/>
            <person name="Klenk H.P."/>
        </authorList>
    </citation>
    <scope>NUCLEOTIDE SEQUENCE [LARGE SCALE GENOMIC DNA]</scope>
    <source>
        <strain evidence="3 4">DSM 13484</strain>
    </source>
</reference>
<evidence type="ECO:0000313" key="4">
    <source>
        <dbReference type="Proteomes" id="UP000316778"/>
    </source>
</evidence>
<protein>
    <recommendedName>
        <fullName evidence="2">DUF5723 domain-containing protein</fullName>
    </recommendedName>
</protein>
<sequence length="487" mass="54343">MRTFFIAALGLLLLAQCANAQSFAGFHTSNYAGIYGVLNNPAAAAGSRYKWDVNIIGADVRGGNTYVSFPKSALFNPPDTFRRNRDYFLDTSASRRQYGWGMAEVLMPSVLYSIDERQAVAFTWRIRGVANAGNVETGIANFFGLDYPNPRFTGRNYTVDYASFFAHSWNEFGLSYARIIKDDGVNRWKAGATLKYLSGIAAGYAVVENATFVMNSRTDATIYSGTMKVAYNEQLDNWEDPDIRNFKLFENPGVGLDLGVIYEWRPGGDGFGSYDSDAWNPEAEEYKLRVGVSVTDIGGVFYKKAPINADLDLQTPGIAPDSLKYRNNEGWQRYYRRVQNYFTPIPTYDAFYMASPTALHLTGDYNIDGRFFVSANAVVGLFTGRSDVSKNYAITQLQVTPRFDSRHFGAYMPFVLNRFGQVDAGVGFRAGPLIIGSASILSNLFRSRVNHADAFIALRVVPIRFKKGGRSGGRYRKQLHQVDCPPY</sequence>
<accession>A0A562T6L0</accession>
<feature type="chain" id="PRO_5022162852" description="DUF5723 domain-containing protein" evidence="1">
    <location>
        <begin position="21"/>
        <end position="487"/>
    </location>
</feature>
<dbReference type="Proteomes" id="UP000316778">
    <property type="component" value="Unassembled WGS sequence"/>
</dbReference>
<comment type="caution">
    <text evidence="3">The sequence shown here is derived from an EMBL/GenBank/DDBJ whole genome shotgun (WGS) entry which is preliminary data.</text>
</comment>
<dbReference type="EMBL" id="VLLG01000003">
    <property type="protein sequence ID" value="TWI89179.1"/>
    <property type="molecule type" value="Genomic_DNA"/>
</dbReference>
<evidence type="ECO:0000313" key="3">
    <source>
        <dbReference type="EMBL" id="TWI89179.1"/>
    </source>
</evidence>
<dbReference type="Pfam" id="PF18990">
    <property type="entry name" value="DUF5723"/>
    <property type="match status" value="1"/>
</dbReference>
<keyword evidence="1" id="KW-0732">Signal</keyword>
<organism evidence="3 4">
    <name type="scientific">Chitinophaga japonensis</name>
    <name type="common">Flexibacter japonensis</name>
    <dbReference type="NCBI Taxonomy" id="104662"/>
    <lineage>
        <taxon>Bacteria</taxon>
        <taxon>Pseudomonadati</taxon>
        <taxon>Bacteroidota</taxon>
        <taxon>Chitinophagia</taxon>
        <taxon>Chitinophagales</taxon>
        <taxon>Chitinophagaceae</taxon>
        <taxon>Chitinophaga</taxon>
    </lineage>
</organism>
<keyword evidence="4" id="KW-1185">Reference proteome</keyword>
<proteinExistence type="predicted"/>
<feature type="signal peptide" evidence="1">
    <location>
        <begin position="1"/>
        <end position="20"/>
    </location>
</feature>
<evidence type="ECO:0000259" key="2">
    <source>
        <dbReference type="Pfam" id="PF18990"/>
    </source>
</evidence>
<dbReference type="InterPro" id="IPR043781">
    <property type="entry name" value="DUF5723"/>
</dbReference>
<name>A0A562T6L0_CHIJA</name>
<dbReference type="AlphaFoldDB" id="A0A562T6L0"/>
<dbReference type="OrthoDB" id="9805336at2"/>
<evidence type="ECO:0000256" key="1">
    <source>
        <dbReference type="SAM" id="SignalP"/>
    </source>
</evidence>